<feature type="transmembrane region" description="Helical" evidence="8">
    <location>
        <begin position="6"/>
        <end position="22"/>
    </location>
</feature>
<dbReference type="KEGG" id="hat:RC74_01025"/>
<evidence type="ECO:0000313" key="10">
    <source>
        <dbReference type="Proteomes" id="UP000070371"/>
    </source>
</evidence>
<keyword evidence="2" id="KW-1003">Cell membrane</keyword>
<feature type="transmembrane region" description="Helical" evidence="8">
    <location>
        <begin position="362"/>
        <end position="382"/>
    </location>
</feature>
<sequence>MNRLYYFFIVTFFVGSSYYLYADAPVGDFMALWFAGHFYDIGVFTEIYPHDLTHFTSTVSISWLEYGLEIDPEITVFPFIYPPIWAALFSNIIHWVDLNTTLTALHILNPLMMIVMIIFAARTCKTTFSTPRFVAIGGVLIFGTTIGMLPLIFGQVQILVSMILLIAIERLRNGSQVTAGALFAFAAAIKVYPALFLIFLVVRRENRAVASFIIVGGGFGALSILIAGWPLHVLFLEQLNLISNSVLVNTINLSVDSLIANIFQFDALTDKVTSSSNGKEATLLISAVTMAKPAIWKALNSGAILLSLISLAYITCRYRDDVAIWPFALIVIALLSPIAWVHHFLPAAAFAPMLLSRFPTKVGLYLLGGIFAPLLLVLTPIYASWGDTIRYMQVAGFLSMSLLAAAYLYLILNSPQIDTSNR</sequence>
<evidence type="ECO:0000256" key="1">
    <source>
        <dbReference type="ARBA" id="ARBA00004651"/>
    </source>
</evidence>
<dbReference type="GO" id="GO:0005886">
    <property type="term" value="C:plasma membrane"/>
    <property type="evidence" value="ECO:0007669"/>
    <property type="project" value="UniProtKB-SubCell"/>
</dbReference>
<evidence type="ECO:0000256" key="3">
    <source>
        <dbReference type="ARBA" id="ARBA00022679"/>
    </source>
</evidence>
<dbReference type="InterPro" id="IPR018584">
    <property type="entry name" value="GT87"/>
</dbReference>
<dbReference type="GO" id="GO:0016758">
    <property type="term" value="F:hexosyltransferase activity"/>
    <property type="evidence" value="ECO:0007669"/>
    <property type="project" value="InterPro"/>
</dbReference>
<evidence type="ECO:0000256" key="2">
    <source>
        <dbReference type="ARBA" id="ARBA00022475"/>
    </source>
</evidence>
<organism evidence="9 10">
    <name type="scientific">Falsihalocynthiibacter arcticus</name>
    <dbReference type="NCBI Taxonomy" id="1579316"/>
    <lineage>
        <taxon>Bacteria</taxon>
        <taxon>Pseudomonadati</taxon>
        <taxon>Pseudomonadota</taxon>
        <taxon>Alphaproteobacteria</taxon>
        <taxon>Rhodobacterales</taxon>
        <taxon>Roseobacteraceae</taxon>
        <taxon>Falsihalocynthiibacter</taxon>
    </lineage>
</organism>
<protein>
    <recommendedName>
        <fullName evidence="11">DUF2029 domain-containing protein</fullName>
    </recommendedName>
</protein>
<accession>A0A126UVH5</accession>
<feature type="transmembrane region" description="Helical" evidence="8">
    <location>
        <begin position="133"/>
        <end position="166"/>
    </location>
</feature>
<keyword evidence="5 8" id="KW-1133">Transmembrane helix</keyword>
<keyword evidence="10" id="KW-1185">Reference proteome</keyword>
<feature type="transmembrane region" description="Helical" evidence="8">
    <location>
        <begin position="294"/>
        <end position="315"/>
    </location>
</feature>
<feature type="transmembrane region" description="Helical" evidence="8">
    <location>
        <begin position="394"/>
        <end position="412"/>
    </location>
</feature>
<dbReference type="STRING" id="1579316.RC74_01025"/>
<comment type="similarity">
    <text evidence="7">Belongs to the glycosyltransferase 87 family.</text>
</comment>
<comment type="subcellular location">
    <subcellularLocation>
        <location evidence="1">Cell membrane</location>
        <topology evidence="1">Multi-pass membrane protein</topology>
    </subcellularLocation>
</comment>
<dbReference type="OrthoDB" id="7865847at2"/>
<evidence type="ECO:0000256" key="4">
    <source>
        <dbReference type="ARBA" id="ARBA00022692"/>
    </source>
</evidence>
<gene>
    <name evidence="9" type="ORF">RC74_01025</name>
</gene>
<dbReference type="AlphaFoldDB" id="A0A126UVH5"/>
<dbReference type="Proteomes" id="UP000070371">
    <property type="component" value="Chromosome"/>
</dbReference>
<evidence type="ECO:0000256" key="8">
    <source>
        <dbReference type="SAM" id="Phobius"/>
    </source>
</evidence>
<feature type="transmembrane region" description="Helical" evidence="8">
    <location>
        <begin position="102"/>
        <end position="121"/>
    </location>
</feature>
<evidence type="ECO:0000313" key="9">
    <source>
        <dbReference type="EMBL" id="AML50050.1"/>
    </source>
</evidence>
<evidence type="ECO:0000256" key="6">
    <source>
        <dbReference type="ARBA" id="ARBA00023136"/>
    </source>
</evidence>
<name>A0A126UVH5_9RHOB</name>
<feature type="transmembrane region" description="Helical" evidence="8">
    <location>
        <begin position="178"/>
        <end position="202"/>
    </location>
</feature>
<evidence type="ECO:0008006" key="11">
    <source>
        <dbReference type="Google" id="ProtNLM"/>
    </source>
</evidence>
<keyword evidence="4 8" id="KW-0812">Transmembrane</keyword>
<keyword evidence="6 8" id="KW-0472">Membrane</keyword>
<proteinExistence type="inferred from homology"/>
<dbReference type="EMBL" id="CP014327">
    <property type="protein sequence ID" value="AML50050.1"/>
    <property type="molecule type" value="Genomic_DNA"/>
</dbReference>
<feature type="transmembrane region" description="Helical" evidence="8">
    <location>
        <begin position="209"/>
        <end position="231"/>
    </location>
</feature>
<evidence type="ECO:0000256" key="7">
    <source>
        <dbReference type="ARBA" id="ARBA00024033"/>
    </source>
</evidence>
<feature type="transmembrane region" description="Helical" evidence="8">
    <location>
        <begin position="322"/>
        <end position="342"/>
    </location>
</feature>
<reference evidence="9 10" key="1">
    <citation type="submission" date="2016-02" db="EMBL/GenBank/DDBJ databases">
        <title>Complete genome sequence of Halocynthiibacter arcticus PAMC 20958t from arctic marine sediment.</title>
        <authorList>
            <person name="Lee Y.M."/>
            <person name="Baek K."/>
            <person name="Lee H.K."/>
            <person name="Shin S.C."/>
        </authorList>
    </citation>
    <scope>NUCLEOTIDE SEQUENCE [LARGE SCALE GENOMIC DNA]</scope>
    <source>
        <strain evidence="9">PAMC 20958</strain>
    </source>
</reference>
<dbReference type="Pfam" id="PF09594">
    <property type="entry name" value="GT87"/>
    <property type="match status" value="1"/>
</dbReference>
<keyword evidence="3" id="KW-0808">Transferase</keyword>
<evidence type="ECO:0000256" key="5">
    <source>
        <dbReference type="ARBA" id="ARBA00022989"/>
    </source>
</evidence>